<feature type="binding site" evidence="8">
    <location>
        <position position="223"/>
    </location>
    <ligand>
        <name>Mn(2+)</name>
        <dbReference type="ChEBI" id="CHEBI:29035"/>
    </ligand>
</feature>
<comment type="function">
    <text evidence="8">CRISPR (clustered regularly interspaced short palindromic repeat), is an adaptive immune system that provides protection against mobile genetic elements (viruses, transposable elements and conjugative plasmids). CRISPR clusters contain spacers, sequences complementary to antecedent mobile elements, and target invading nucleic acids. CRISPR clusters are transcribed and processed into CRISPR RNA (crRNA). Acts as a dsDNA endonuclease. Involved in the integration of spacer DNA into the CRISPR cassette.</text>
</comment>
<name>A0ABU2JFM0_9ACTN</name>
<dbReference type="Proteomes" id="UP001183176">
    <property type="component" value="Unassembled WGS sequence"/>
</dbReference>
<keyword evidence="6 8" id="KW-0051">Antiviral defense</keyword>
<evidence type="ECO:0000256" key="8">
    <source>
        <dbReference type="HAMAP-Rule" id="MF_01470"/>
    </source>
</evidence>
<sequence length="324" mass="34388">MWWATGVTDLARVQSRVSTLYLDKCSIDRTRNSITVDTARGTLRIPAALIGTLLLGPGVTVTHGAMVLLANSGTAVCWVGQNAVRFYAGGTSTSATARVALRQAWLVSRPRERLAVARAMYALRFPGENVDELTMQQLLGREGSRVRALYAQHSRRTGVPWTGRAYIAGNAMAAGDDVNRLLSAANTALYGASHAAVLGVGAVPSLGFVHSGAANSFVLDIADIYKHETTIPLAFDLASAGQLSERAARLAFRDLVVELRLMERIANDVLALLGNPTRDDSASVGLWDGRDVVAAGVNYAEDMGSVVDPDFAAAPHSAPADTEQ</sequence>
<dbReference type="PANTHER" id="PTHR34353:SF3">
    <property type="entry name" value="CRISPR-ASSOCIATED ENDONUCLEASE CAS1"/>
    <property type="match status" value="1"/>
</dbReference>
<dbReference type="EMBL" id="JAVREH010000052">
    <property type="protein sequence ID" value="MDT0263789.1"/>
    <property type="molecule type" value="Genomic_DNA"/>
</dbReference>
<keyword evidence="10" id="KW-1185">Reference proteome</keyword>
<dbReference type="InterPro" id="IPR002729">
    <property type="entry name" value="CRISPR-assoc_Cas1"/>
</dbReference>
<dbReference type="NCBIfam" id="TIGR03638">
    <property type="entry name" value="cas1_ECOLI"/>
    <property type="match status" value="1"/>
</dbReference>
<dbReference type="GO" id="GO:0004519">
    <property type="term" value="F:endonuclease activity"/>
    <property type="evidence" value="ECO:0007669"/>
    <property type="project" value="UniProtKB-KW"/>
</dbReference>
<keyword evidence="4 8" id="KW-0378">Hydrolase</keyword>
<comment type="similarity">
    <text evidence="8">Belongs to the CRISPR-associated endonuclease Cas1 family.</text>
</comment>
<dbReference type="HAMAP" id="MF_01470">
    <property type="entry name" value="Cas1"/>
    <property type="match status" value="1"/>
</dbReference>
<comment type="cofactor">
    <cofactor evidence="8">
        <name>Mg(2+)</name>
        <dbReference type="ChEBI" id="CHEBI:18420"/>
    </cofactor>
    <cofactor evidence="8">
        <name>Mn(2+)</name>
        <dbReference type="ChEBI" id="CHEBI:29035"/>
    </cofactor>
</comment>
<reference evidence="10" key="1">
    <citation type="submission" date="2023-07" db="EMBL/GenBank/DDBJ databases">
        <title>30 novel species of actinomycetes from the DSMZ collection.</title>
        <authorList>
            <person name="Nouioui I."/>
        </authorList>
    </citation>
    <scope>NUCLEOTIDE SEQUENCE [LARGE SCALE GENOMIC DNA]</scope>
    <source>
        <strain evidence="10">DSM 44399</strain>
    </source>
</reference>
<accession>A0ABU2JFM0</accession>
<keyword evidence="7 8" id="KW-0238">DNA-binding</keyword>
<dbReference type="Gene3D" id="3.100.10.20">
    <property type="entry name" value="CRISPR-associated endonuclease Cas1, N-terminal domain"/>
    <property type="match status" value="1"/>
</dbReference>
<protein>
    <recommendedName>
        <fullName evidence="8">CRISPR-associated endonuclease Cas1</fullName>
        <ecNumber evidence="8">3.1.-.-</ecNumber>
    </recommendedName>
</protein>
<dbReference type="RefSeq" id="WP_311424933.1">
    <property type="nucleotide sequence ID" value="NZ_JAVREH010000052.1"/>
</dbReference>
<gene>
    <name evidence="9" type="primary">cas1e</name>
    <name evidence="8" type="synonym">cas1</name>
    <name evidence="9" type="ORF">RM423_20660</name>
</gene>
<evidence type="ECO:0000313" key="10">
    <source>
        <dbReference type="Proteomes" id="UP001183176"/>
    </source>
</evidence>
<feature type="binding site" evidence="8">
    <location>
        <position position="142"/>
    </location>
    <ligand>
        <name>Mn(2+)</name>
        <dbReference type="ChEBI" id="CHEBI:29035"/>
    </ligand>
</feature>
<comment type="subunit">
    <text evidence="8">Homodimer, forms a heterotetramer with a Cas2 homodimer.</text>
</comment>
<dbReference type="NCBIfam" id="TIGR00287">
    <property type="entry name" value="cas1"/>
    <property type="match status" value="1"/>
</dbReference>
<evidence type="ECO:0000256" key="4">
    <source>
        <dbReference type="ARBA" id="ARBA00022801"/>
    </source>
</evidence>
<dbReference type="Pfam" id="PF01867">
    <property type="entry name" value="Cas_Cas1"/>
    <property type="match status" value="2"/>
</dbReference>
<keyword evidence="1 8" id="KW-0540">Nuclease</keyword>
<dbReference type="InterPro" id="IPR042206">
    <property type="entry name" value="CRISPR-assoc_Cas1_C"/>
</dbReference>
<dbReference type="InterPro" id="IPR042211">
    <property type="entry name" value="CRISPR-assoc_Cas1_N"/>
</dbReference>
<dbReference type="Gene3D" id="1.20.120.920">
    <property type="entry name" value="CRISPR-associated endonuclease Cas1, C-terminal domain"/>
    <property type="match status" value="1"/>
</dbReference>
<evidence type="ECO:0000256" key="3">
    <source>
        <dbReference type="ARBA" id="ARBA00022759"/>
    </source>
</evidence>
<keyword evidence="8" id="KW-0464">Manganese</keyword>
<evidence type="ECO:0000256" key="5">
    <source>
        <dbReference type="ARBA" id="ARBA00022842"/>
    </source>
</evidence>
<keyword evidence="5 8" id="KW-0460">Magnesium</keyword>
<keyword evidence="3 8" id="KW-0255">Endonuclease</keyword>
<dbReference type="PANTHER" id="PTHR34353">
    <property type="entry name" value="CRISPR-ASSOCIATED ENDONUCLEASE CAS1 1"/>
    <property type="match status" value="1"/>
</dbReference>
<evidence type="ECO:0000256" key="1">
    <source>
        <dbReference type="ARBA" id="ARBA00022722"/>
    </source>
</evidence>
<dbReference type="InterPro" id="IPR019851">
    <property type="entry name" value="CRISPR-assoc_Cas1_ECOLI"/>
</dbReference>
<keyword evidence="2 8" id="KW-0479">Metal-binding</keyword>
<proteinExistence type="inferred from homology"/>
<evidence type="ECO:0000256" key="7">
    <source>
        <dbReference type="ARBA" id="ARBA00023125"/>
    </source>
</evidence>
<feature type="binding site" evidence="8">
    <location>
        <position position="210"/>
    </location>
    <ligand>
        <name>Mn(2+)</name>
        <dbReference type="ChEBI" id="CHEBI:29035"/>
    </ligand>
</feature>
<dbReference type="InterPro" id="IPR050646">
    <property type="entry name" value="Cas1"/>
</dbReference>
<evidence type="ECO:0000313" key="9">
    <source>
        <dbReference type="EMBL" id="MDT0263789.1"/>
    </source>
</evidence>
<comment type="caution">
    <text evidence="9">The sequence shown here is derived from an EMBL/GenBank/DDBJ whole genome shotgun (WGS) entry which is preliminary data.</text>
</comment>
<evidence type="ECO:0000256" key="6">
    <source>
        <dbReference type="ARBA" id="ARBA00023118"/>
    </source>
</evidence>
<evidence type="ECO:0000256" key="2">
    <source>
        <dbReference type="ARBA" id="ARBA00022723"/>
    </source>
</evidence>
<dbReference type="EC" id="3.1.-.-" evidence="8"/>
<organism evidence="9 10">
    <name type="scientific">Jatrophihabitans lederbergiae</name>
    <dbReference type="NCBI Taxonomy" id="3075547"/>
    <lineage>
        <taxon>Bacteria</taxon>
        <taxon>Bacillati</taxon>
        <taxon>Actinomycetota</taxon>
        <taxon>Actinomycetes</taxon>
        <taxon>Jatrophihabitantales</taxon>
        <taxon>Jatrophihabitantaceae</taxon>
        <taxon>Jatrophihabitans</taxon>
    </lineage>
</organism>